<dbReference type="Pfam" id="PF00176">
    <property type="entry name" value="SNF2-rel_dom"/>
    <property type="match status" value="1"/>
</dbReference>
<dbReference type="Ensembl" id="ENSOTST00005107719.2">
    <property type="protein sequence ID" value="ENSOTSP00005099587.2"/>
    <property type="gene ID" value="ENSOTSG00005045659.2"/>
</dbReference>
<dbReference type="Pfam" id="PF23078">
    <property type="entry name" value="HTH_CHD6-9"/>
    <property type="match status" value="1"/>
</dbReference>
<dbReference type="PROSITE" id="PS51192">
    <property type="entry name" value="HELICASE_ATP_BIND_1"/>
    <property type="match status" value="1"/>
</dbReference>
<dbReference type="PANTHER" id="PTHR46850">
    <property type="entry name" value="CHROMODOMAIN-HELICASE-DNA-BINDING PROTEIN 9"/>
    <property type="match status" value="1"/>
</dbReference>
<feature type="compositionally biased region" description="Low complexity" evidence="13">
    <location>
        <begin position="2227"/>
        <end position="2246"/>
    </location>
</feature>
<feature type="compositionally biased region" description="Acidic residues" evidence="13">
    <location>
        <begin position="1919"/>
        <end position="1928"/>
    </location>
</feature>
<feature type="compositionally biased region" description="Basic and acidic residues" evidence="13">
    <location>
        <begin position="2285"/>
        <end position="2300"/>
    </location>
</feature>
<dbReference type="Gene3D" id="3.40.50.300">
    <property type="entry name" value="P-loop containing nucleotide triphosphate hydrolases"/>
    <property type="match status" value="1"/>
</dbReference>
<keyword evidence="5" id="KW-0378">Hydrolase</keyword>
<feature type="compositionally biased region" description="Low complexity" evidence="13">
    <location>
        <begin position="2397"/>
        <end position="2406"/>
    </location>
</feature>
<dbReference type="Gene3D" id="3.40.50.10810">
    <property type="entry name" value="Tandem AAA-ATPase domain"/>
    <property type="match status" value="1"/>
</dbReference>
<feature type="compositionally biased region" description="Basic and acidic residues" evidence="13">
    <location>
        <begin position="2318"/>
        <end position="2368"/>
    </location>
</feature>
<feature type="region of interest" description="Disordered" evidence="13">
    <location>
        <begin position="1912"/>
        <end position="1942"/>
    </location>
</feature>
<evidence type="ECO:0008006" key="19">
    <source>
        <dbReference type="Google" id="ProtNLM"/>
    </source>
</evidence>
<dbReference type="FunFam" id="3.40.50.10810:FF:000003">
    <property type="entry name" value="chromodomain-helicase-DNA-binding protein 8 isoform X4"/>
    <property type="match status" value="1"/>
</dbReference>
<accession>A0A8C8JST1</accession>
<dbReference type="Pfam" id="PF07533">
    <property type="entry name" value="BRK"/>
    <property type="match status" value="1"/>
</dbReference>
<dbReference type="FunFam" id="3.40.50.300:FF:000015">
    <property type="entry name" value="chromodomain-helicase-DNA-binding protein 9 isoform X1"/>
    <property type="match status" value="1"/>
</dbReference>
<evidence type="ECO:0000256" key="6">
    <source>
        <dbReference type="ARBA" id="ARBA00022840"/>
    </source>
</evidence>
<feature type="compositionally biased region" description="Low complexity" evidence="13">
    <location>
        <begin position="338"/>
        <end position="350"/>
    </location>
</feature>
<feature type="compositionally biased region" description="Basic and acidic residues" evidence="13">
    <location>
        <begin position="630"/>
        <end position="639"/>
    </location>
</feature>
<dbReference type="GO" id="GO:0016787">
    <property type="term" value="F:hydrolase activity"/>
    <property type="evidence" value="ECO:0007669"/>
    <property type="project" value="UniProtKB-KW"/>
</dbReference>
<evidence type="ECO:0000256" key="1">
    <source>
        <dbReference type="ARBA" id="ARBA00004123"/>
    </source>
</evidence>
<dbReference type="InterPro" id="IPR006576">
    <property type="entry name" value="BRK_domain"/>
</dbReference>
<evidence type="ECO:0000256" key="11">
    <source>
        <dbReference type="ARBA" id="ARBA00023242"/>
    </source>
</evidence>
<feature type="compositionally biased region" description="Polar residues" evidence="13">
    <location>
        <begin position="239"/>
        <end position="250"/>
    </location>
</feature>
<keyword evidence="7" id="KW-0156">Chromatin regulator</keyword>
<feature type="compositionally biased region" description="Low complexity" evidence="13">
    <location>
        <begin position="476"/>
        <end position="500"/>
    </location>
</feature>
<feature type="compositionally biased region" description="Low complexity" evidence="13">
    <location>
        <begin position="129"/>
        <end position="156"/>
    </location>
</feature>
<dbReference type="InterPro" id="IPR023780">
    <property type="entry name" value="Chromo_domain"/>
</dbReference>
<evidence type="ECO:0000256" key="2">
    <source>
        <dbReference type="ARBA" id="ARBA00007025"/>
    </source>
</evidence>
<dbReference type="SUPFAM" id="SSF52540">
    <property type="entry name" value="P-loop containing nucleoside triphosphate hydrolases"/>
    <property type="match status" value="2"/>
</dbReference>
<dbReference type="GO" id="GO:0005634">
    <property type="term" value="C:nucleus"/>
    <property type="evidence" value="ECO:0007669"/>
    <property type="project" value="UniProtKB-SubCell"/>
</dbReference>
<feature type="compositionally biased region" description="Basic and acidic residues" evidence="13">
    <location>
        <begin position="703"/>
        <end position="724"/>
    </location>
</feature>
<feature type="region of interest" description="Disordered" evidence="13">
    <location>
        <begin position="2673"/>
        <end position="2715"/>
    </location>
</feature>
<organism evidence="17 18">
    <name type="scientific">Oncorhynchus tshawytscha</name>
    <name type="common">Chinook salmon</name>
    <name type="synonym">Salmo tshawytscha</name>
    <dbReference type="NCBI Taxonomy" id="74940"/>
    <lineage>
        <taxon>Eukaryota</taxon>
        <taxon>Metazoa</taxon>
        <taxon>Chordata</taxon>
        <taxon>Craniata</taxon>
        <taxon>Vertebrata</taxon>
        <taxon>Euteleostomi</taxon>
        <taxon>Actinopterygii</taxon>
        <taxon>Neopterygii</taxon>
        <taxon>Teleostei</taxon>
        <taxon>Protacanthopterygii</taxon>
        <taxon>Salmoniformes</taxon>
        <taxon>Salmonidae</taxon>
        <taxon>Salmoninae</taxon>
        <taxon>Oncorhynchus</taxon>
    </lineage>
</organism>
<feature type="compositionally biased region" description="Polar residues" evidence="13">
    <location>
        <begin position="376"/>
        <end position="400"/>
    </location>
</feature>
<dbReference type="InterPro" id="IPR056342">
    <property type="entry name" value="HTH_CHD6-9"/>
</dbReference>
<evidence type="ECO:0000256" key="10">
    <source>
        <dbReference type="ARBA" id="ARBA00023163"/>
    </source>
</evidence>
<dbReference type="PROSITE" id="PS51194">
    <property type="entry name" value="HELICASE_CTER"/>
    <property type="match status" value="1"/>
</dbReference>
<keyword evidence="6" id="KW-0067">ATP-binding</keyword>
<feature type="compositionally biased region" description="Acidic residues" evidence="13">
    <location>
        <begin position="2253"/>
        <end position="2267"/>
    </location>
</feature>
<feature type="region of interest" description="Disordered" evidence="13">
    <location>
        <begin position="25"/>
        <end position="833"/>
    </location>
</feature>
<keyword evidence="18" id="KW-1185">Reference proteome</keyword>
<dbReference type="FunFam" id="3.40.5.120:FF:000002">
    <property type="entry name" value="chromodomain-helicase-DNA-binding protein 9 isoform X1"/>
    <property type="match status" value="1"/>
</dbReference>
<feature type="compositionally biased region" description="Polar residues" evidence="13">
    <location>
        <begin position="606"/>
        <end position="628"/>
    </location>
</feature>
<feature type="region of interest" description="Disordered" evidence="13">
    <location>
        <begin position="2940"/>
        <end position="2983"/>
    </location>
</feature>
<feature type="compositionally biased region" description="Polar residues" evidence="13">
    <location>
        <begin position="1719"/>
        <end position="1731"/>
    </location>
</feature>
<keyword evidence="10" id="KW-0804">Transcription</keyword>
<evidence type="ECO:0000256" key="13">
    <source>
        <dbReference type="SAM" id="MobiDB-lite"/>
    </source>
</evidence>
<evidence type="ECO:0000256" key="8">
    <source>
        <dbReference type="ARBA" id="ARBA00023015"/>
    </source>
</evidence>
<dbReference type="SUPFAM" id="SSF160481">
    <property type="entry name" value="BRK domain-like"/>
    <property type="match status" value="2"/>
</dbReference>
<dbReference type="GO" id="GO:0006325">
    <property type="term" value="P:chromatin organization"/>
    <property type="evidence" value="ECO:0007669"/>
    <property type="project" value="UniProtKB-KW"/>
</dbReference>
<evidence type="ECO:0000256" key="12">
    <source>
        <dbReference type="ARBA" id="ARBA00049360"/>
    </source>
</evidence>
<dbReference type="InterPro" id="IPR016197">
    <property type="entry name" value="Chromo-like_dom_sf"/>
</dbReference>
<dbReference type="Pfam" id="PF00271">
    <property type="entry name" value="Helicase_C"/>
    <property type="match status" value="1"/>
</dbReference>
<feature type="compositionally biased region" description="Acidic residues" evidence="13">
    <location>
        <begin position="2301"/>
        <end position="2317"/>
    </location>
</feature>
<dbReference type="InterPro" id="IPR027417">
    <property type="entry name" value="P-loop_NTPase"/>
</dbReference>
<evidence type="ECO:0000259" key="14">
    <source>
        <dbReference type="PROSITE" id="PS50013"/>
    </source>
</evidence>
<feature type="compositionally biased region" description="Polar residues" evidence="13">
    <location>
        <begin position="32"/>
        <end position="55"/>
    </location>
</feature>
<dbReference type="InterPro" id="IPR037259">
    <property type="entry name" value="BRK_sf"/>
</dbReference>
<dbReference type="SMART" id="SM00298">
    <property type="entry name" value="CHROMO"/>
    <property type="match status" value="2"/>
</dbReference>
<dbReference type="GO" id="GO:0003677">
    <property type="term" value="F:DNA binding"/>
    <property type="evidence" value="ECO:0007669"/>
    <property type="project" value="UniProtKB-KW"/>
</dbReference>
<feature type="domain" description="Helicase C-terminal" evidence="16">
    <location>
        <begin position="1338"/>
        <end position="1508"/>
    </location>
</feature>
<dbReference type="Gene3D" id="2.40.50.40">
    <property type="match status" value="2"/>
</dbReference>
<evidence type="ECO:0000313" key="17">
    <source>
        <dbReference type="Ensembl" id="ENSOTSP00005099587.2"/>
    </source>
</evidence>
<feature type="region of interest" description="Disordered" evidence="13">
    <location>
        <begin position="2216"/>
        <end position="2445"/>
    </location>
</feature>
<dbReference type="PROSITE" id="PS50013">
    <property type="entry name" value="CHROMO_2"/>
    <property type="match status" value="1"/>
</dbReference>
<dbReference type="GeneTree" id="ENSGT00940000153649"/>
<dbReference type="InterPro" id="IPR038718">
    <property type="entry name" value="SNF2-like_sf"/>
</dbReference>
<dbReference type="Pfam" id="PF00385">
    <property type="entry name" value="Chromo"/>
    <property type="match status" value="2"/>
</dbReference>
<feature type="compositionally biased region" description="Acidic residues" evidence="13">
    <location>
        <begin position="3126"/>
        <end position="3143"/>
    </location>
</feature>
<feature type="region of interest" description="Disordered" evidence="13">
    <location>
        <begin position="3092"/>
        <end position="3143"/>
    </location>
</feature>
<reference evidence="17" key="1">
    <citation type="submission" date="2025-08" db="UniProtKB">
        <authorList>
            <consortium name="Ensembl"/>
        </authorList>
    </citation>
    <scope>IDENTIFICATION</scope>
</reference>
<dbReference type="SUPFAM" id="SSF54160">
    <property type="entry name" value="Chromo domain-like"/>
    <property type="match status" value="2"/>
</dbReference>
<comment type="subcellular location">
    <subcellularLocation>
        <location evidence="1">Nucleus</location>
    </subcellularLocation>
</comment>
<feature type="compositionally biased region" description="Acidic residues" evidence="13">
    <location>
        <begin position="3094"/>
        <end position="3103"/>
    </location>
</feature>
<feature type="compositionally biased region" description="Basic and acidic residues" evidence="13">
    <location>
        <begin position="2954"/>
        <end position="2964"/>
    </location>
</feature>
<evidence type="ECO:0000259" key="15">
    <source>
        <dbReference type="PROSITE" id="PS51192"/>
    </source>
</evidence>
<keyword evidence="4" id="KW-0547">Nucleotide-binding</keyword>
<keyword evidence="3" id="KW-0677">Repeat</keyword>
<evidence type="ECO:0000256" key="7">
    <source>
        <dbReference type="ARBA" id="ARBA00022853"/>
    </source>
</evidence>
<evidence type="ECO:0000256" key="4">
    <source>
        <dbReference type="ARBA" id="ARBA00022741"/>
    </source>
</evidence>
<dbReference type="InterPro" id="IPR014001">
    <property type="entry name" value="Helicase_ATP-bd"/>
</dbReference>
<evidence type="ECO:0000256" key="3">
    <source>
        <dbReference type="ARBA" id="ARBA00022737"/>
    </source>
</evidence>
<feature type="compositionally biased region" description="Basic and acidic residues" evidence="13">
    <location>
        <begin position="1628"/>
        <end position="1643"/>
    </location>
</feature>
<name>A0A8C8JST1_ONCTS</name>
<evidence type="ECO:0000259" key="16">
    <source>
        <dbReference type="PROSITE" id="PS51194"/>
    </source>
</evidence>
<feature type="compositionally biased region" description="Acidic residues" evidence="13">
    <location>
        <begin position="2965"/>
        <end position="2979"/>
    </location>
</feature>
<evidence type="ECO:0000256" key="5">
    <source>
        <dbReference type="ARBA" id="ARBA00022801"/>
    </source>
</evidence>
<dbReference type="PANTHER" id="PTHR46850:SF1">
    <property type="entry name" value="CHROMODOMAIN-HELICASE-DNA-BINDING PROTEIN 9"/>
    <property type="match status" value="1"/>
</dbReference>
<feature type="compositionally biased region" description="Low complexity" evidence="13">
    <location>
        <begin position="529"/>
        <end position="542"/>
    </location>
</feature>
<dbReference type="InterPro" id="IPR051493">
    <property type="entry name" value="CHD"/>
</dbReference>
<protein>
    <recommendedName>
        <fullName evidence="19">DNA helicase</fullName>
    </recommendedName>
</protein>
<reference evidence="17" key="2">
    <citation type="submission" date="2025-09" db="UniProtKB">
        <authorList>
            <consortium name="Ensembl"/>
        </authorList>
    </citation>
    <scope>IDENTIFICATION</scope>
</reference>
<keyword evidence="11" id="KW-0539">Nucleus</keyword>
<feature type="region of interest" description="Disordered" evidence="13">
    <location>
        <begin position="974"/>
        <end position="993"/>
    </location>
</feature>
<evidence type="ECO:0000256" key="9">
    <source>
        <dbReference type="ARBA" id="ARBA00023125"/>
    </source>
</evidence>
<feature type="domain" description="Chromo" evidence="14">
    <location>
        <begin position="916"/>
        <end position="984"/>
    </location>
</feature>
<comment type="similarity">
    <text evidence="2">Belongs to the SNF2/RAD54 helicase family.</text>
</comment>
<dbReference type="InterPro" id="IPR000330">
    <property type="entry name" value="SNF2_N"/>
</dbReference>
<feature type="domain" description="Helicase ATP-binding" evidence="15">
    <location>
        <begin position="1014"/>
        <end position="1188"/>
    </location>
</feature>
<gene>
    <name evidence="17" type="primary">CHD7</name>
</gene>
<feature type="compositionally biased region" description="Polar residues" evidence="13">
    <location>
        <begin position="157"/>
        <end position="179"/>
    </location>
</feature>
<feature type="compositionally biased region" description="Basic and acidic residues" evidence="13">
    <location>
        <begin position="977"/>
        <end position="993"/>
    </location>
</feature>
<dbReference type="SMART" id="SM00490">
    <property type="entry name" value="HELICc"/>
    <property type="match status" value="1"/>
</dbReference>
<dbReference type="SMART" id="SM00487">
    <property type="entry name" value="DEXDc"/>
    <property type="match status" value="1"/>
</dbReference>
<dbReference type="FunFam" id="2.40.50.40:FF:000001">
    <property type="entry name" value="chromodomain-helicase-DNA-binding protein 8 isoform X4"/>
    <property type="match status" value="1"/>
</dbReference>
<dbReference type="CDD" id="cd18668">
    <property type="entry name" value="CD1_tandem_CHD5-9_like"/>
    <property type="match status" value="1"/>
</dbReference>
<dbReference type="CDD" id="cd18663">
    <property type="entry name" value="CD2_tandem_CHD5-9_like"/>
    <property type="match status" value="1"/>
</dbReference>
<keyword evidence="9" id="KW-0238">DNA-binding</keyword>
<dbReference type="CDD" id="cd18793">
    <property type="entry name" value="SF2_C_SNF"/>
    <property type="match status" value="1"/>
</dbReference>
<proteinExistence type="inferred from homology"/>
<feature type="region of interest" description="Disordered" evidence="13">
    <location>
        <begin position="1719"/>
        <end position="1755"/>
    </location>
</feature>
<dbReference type="InterPro" id="IPR049730">
    <property type="entry name" value="SNF2/RAD54-like_C"/>
</dbReference>
<feature type="compositionally biased region" description="Acidic residues" evidence="13">
    <location>
        <begin position="1618"/>
        <end position="1627"/>
    </location>
</feature>
<feature type="compositionally biased region" description="Basic residues" evidence="13">
    <location>
        <begin position="786"/>
        <end position="797"/>
    </location>
</feature>
<dbReference type="InterPro" id="IPR000953">
    <property type="entry name" value="Chromo/chromo_shadow_dom"/>
</dbReference>
<feature type="region of interest" description="Disordered" evidence="13">
    <location>
        <begin position="1618"/>
        <end position="1643"/>
    </location>
</feature>
<feature type="compositionally biased region" description="Basic and acidic residues" evidence="13">
    <location>
        <begin position="798"/>
        <end position="808"/>
    </location>
</feature>
<evidence type="ECO:0000313" key="18">
    <source>
        <dbReference type="Proteomes" id="UP000694402"/>
    </source>
</evidence>
<dbReference type="Gene3D" id="3.40.5.120">
    <property type="match status" value="2"/>
</dbReference>
<dbReference type="GO" id="GO:0005524">
    <property type="term" value="F:ATP binding"/>
    <property type="evidence" value="ECO:0007669"/>
    <property type="project" value="UniProtKB-KW"/>
</dbReference>
<dbReference type="Gene3D" id="1.10.10.60">
    <property type="entry name" value="Homeodomain-like"/>
    <property type="match status" value="2"/>
</dbReference>
<dbReference type="Proteomes" id="UP000694402">
    <property type="component" value="Unassembled WGS sequence"/>
</dbReference>
<comment type="catalytic activity">
    <reaction evidence="12">
        <text>ATP + H2O = ADP + phosphate + H(+)</text>
        <dbReference type="Rhea" id="RHEA:13065"/>
        <dbReference type="ChEBI" id="CHEBI:15377"/>
        <dbReference type="ChEBI" id="CHEBI:15378"/>
        <dbReference type="ChEBI" id="CHEBI:30616"/>
        <dbReference type="ChEBI" id="CHEBI:43474"/>
        <dbReference type="ChEBI" id="CHEBI:456216"/>
    </reaction>
</comment>
<dbReference type="SMART" id="SM00592">
    <property type="entry name" value="BRK"/>
    <property type="match status" value="2"/>
</dbReference>
<keyword evidence="8" id="KW-0805">Transcription regulation</keyword>
<dbReference type="InterPro" id="IPR001650">
    <property type="entry name" value="Helicase_C-like"/>
</dbReference>
<sequence length="3143" mass="348598">MADPGMLSLFGDDANLFSDGLEGLGDCGFPQGQPNPIGQQEHQGYGSLSSNSLHHPSQAGRGQPKMGHPYDPFAGYEQQGNGPAVNGMVTPHSRYHNSPQQPGGGHHVYPRAQGEGHGQSFPDGGAVWGPQTGRGQGRPPFQQQQASPQAPSHQQHGPSGSQAPSHQQHGPSGPQAPSHQQHDPSGPQDHGHCMGPYMGRSDYATMQGHPGQTQTPPRINHFPPGMGQEPNHYMGHVGLQQNSSMTGHPAQQQQPPQQFLHRPGQGPVHTQDHMASHTSHQQHQGLAGRPHQNMGFNMHGQAASPGAVTSSGPYPPYPQYGNLNQGLAGSAGMSPGMSLSSTSNNNSSASGPMGPDQVQCYPNAGGGPQCYPDLQVHQQPVHPNQITGQPMHPSQAQATPHKQPRLPTPPHGSYSSPTSMSPMKGMGTTAVTPPPQQVRPPSAGLAPEVGVYPGVPLQAPNSIAPPQRNTTPLGVQQPQHHPQHLSHPQQHPHMPLSQQLYQGMSPNQRGPLDQVRPPGPMAHGEHPGPQDQQLLTPQQQAPKSGLQPPPMAFQQQVHPAPTALPPSQAQTHLDGPHHQSSPPNQPPWVPAGHQSLPTPQKVPHIQYSTSSEMTASDRTPASGANLQPANRDKKPIEQKPKKKKAKVMVEGEKKPKKKKGGCIEECGEEGKRKVGDGPWAEVNCLTGALEESLVVKTKKKPKEPKEPKTPKTPKTPKEPKEKAKSTTPKVKMPKKPRSTKKVESAEGSVSSVKETKRMREPSVSSDVEKSPPGPSDEDNDDDGVQKRRSSRQVKRKRYTEELEFRISDDDGDVSPAPKSPFNTSEQQEVETEGPVVEKILSIRMGKKEMESGEKMEVEEFYVKFKSFSYLHCRWADLEDLEKDKRIHQKVKRFRAKQALPTFVTEMDDEPFNPDYVEVDRVLDVSESTDENGEPVKLYLVKWCSLPYEDITWELKADIDQAKIDEFEAVAARQPKTKRVERPPTENWHKSESSRDYKNDNALREYQLEGVNWLLFNWYNTRNCILADEMGLGKTIQSITFLYEIYLKGIHGPFLVIAPLSTIPNWEREFRTWTELNVIVYHGSQASRKTIQAYEMNYRDMQGRVIKGAYKFHAVITTFEMILTDCPELRSVSWRCVVIDEAHRLKNRNCKLLEGLKMMDMEHKVLLTGTPLQNTVEELFSLLNFLEPERFPSENTFMQEFGDLKTEEQVQKLQAILKPMMLRRLKEDVEKNLAPKEETIIEVELTNIQKKYYRAILEKNFSFLSKGGPGGGGGAWGGGGAQVPNLLNTMMELRKCCNHPYLINGAEEKILDDFRENHHAEMPQFHLQAMIQAAGKLVLIDKLLPKLKAGGHRVLVFSQMVRCLDILEDYLIQKRYPYERIDGRVRGNLRQAAIDRFSRPGSDRFVFLLCTRAGGLGINLTAADTCIIFDSDWNPQNDLQAQARCHRIGQSKAVKIYRLITRNSYEREMFDKASLKLGLDKAVLQSMSGRENAANGVPQLSKKEVEDLLRKGAYGALMDEEDEGSKFCEEDIDQILLRRTQTITIESEGKGSTFAKASFVAAGNRTDISLEDPDFWQKWAKKAELDMEAINGRNTLVIDTPRVRKQTRHYSSMKEDELAEFSELESDGENEKPLTKLRRPQDRAHGYPRSECFRVEKNLLVYGWGRWGDILSRGRFKRPLQEQDVETICRALLAYCLLHYRGDENIKRFIWDLITPSEDGQSRTLTNHSGLSTPVPRGRKGKKGKPAPPAPPQLPRAEWLASCNPDLLLQEDSYKRHLKHHCNKVLLRVRMLYYLRQEVIGDHADRILEGTDSSEMDIWIPQPFHAEVPADWWDSEADKSLLIGVFKHGYEKYNSMRADPALCFLERVGMPDAKAIAAEQRGADMMADGLEGEDEDPEYKPLRMTFKDEMEDFANSPLDDKDETVDIESGESKPGENVAGSRGAGSLYWPAASALTARLRRLITAYQRTHKREQLRQEAMARPDGRRRRRPREHLFSMVTDGGAYVQEDGAFMAEGSPYMAMGGAFIPEVPVLPAEGGAAFKERRQRWTRREESDFYRVVSTFGVIYDMDRQLFDWTQFRAFARLDKKSDESLEKYYFSFVAMCKRVCRMQVKANTELPDPTLIIDPITEERASRTLYRIELLRRIREQVLPNPLLGERLRLCQPSSDLPEWWACRRHDHDLLLGASKHGVSRTDYHILNDPALGFLEAHRKFTKGASAGVPQPPRDAALSTASSSSTEQATATAGAEKSLPVQEEEEGKEMKEEGDDIPCTKPEKPDEGKEEEMEAKKEEKAGSPKKVKDEEEDGEEKVEVTGDADGETSKEAKPEKEYKAPTEETKDQDKKLDFQEKPESPKASEEQGTKKDEKEGSPAKSPKPVAEKGPDEEKMEEDDRSEKSSQAEAAATSEQKNFDEESNASLSTTARDETRDGFCPEEEPSAIPALQERATSSFWPKDRVMINRMDNICDAVIKGKWPANRRQFFDSPGLLPGYPGPMTSESPMPRQSLAELSMAAGAQTNFSGSEDLTLSPQVNEDALSISLPKQRRRRRRKVEMEAERAAKRRNLMDMVAQLRESHAAESQSQAMDLTKGILHQHHKSSAPSPASYSSSMVSPAALKAQMELLQAATPSRHRANCSLAEADLPTRRRRGRRKNVEGLELLFMRGATEDSERTKASVEGLQMPPRSHRHNIPSTSARVPSVSAMEDREAGTPSNKDLSDWLRQHPTYTMDMPTAYTPKSEETLLSSQFPKPKQKRHRCRNPNKIDINTLTGEERVPVVNRRNGRKMGGAMAPPMKDLPRWLLENSDFAVAPDWTDIVKQSGFLPEAMFDRLLTGPLVREEGVRRRGRRPKSEIAKATAAASAASSGGLNPLLINGLFGGMDLTSLQGLQSLQSLQLQLMGFPGMGGADSKHASAMLPLMLPGILPNMFGLGGLFASNLAAASPAAASNGTNNEDDSDETSKRDAREGGEEQDEEKDDTGEEEESSKAIGEAAALNVAAAAMASSGMSANSLAFNPFLLSTMAPGLFSPYMFLPPGLGGLTLPPGLGGLTLPGFPPTALTDLQSAMAGAMGVASGAQSQEKEPSQVALDCPAAAIVDPETADDSDSAESLEKTAESSALEDETSALAGEADSPEDLEEGEDALEEEEK</sequence>